<protein>
    <recommendedName>
        <fullName evidence="6">23S rRNA (guanosine-2'-O-)-methyltransferase RlmB</fullName>
        <ecNumber evidence="6">2.1.1.185</ecNumber>
    </recommendedName>
    <alternativeName>
        <fullName evidence="6">23S rRNA (guanosine2251 2'-O)-methyltransferase</fullName>
    </alternativeName>
    <alternativeName>
        <fullName evidence="6">23S rRNA Gm2251 2'-O-methyltransferase</fullName>
    </alternativeName>
</protein>
<reference evidence="8 9" key="1">
    <citation type="submission" date="2024-02" db="EMBL/GenBank/DDBJ databases">
        <title>New especies of Spiribacter isolated from saline water.</title>
        <authorList>
            <person name="Leon M.J."/>
            <person name="De La Haba R."/>
            <person name="Sanchez-Porro C."/>
            <person name="Ventosa A."/>
        </authorList>
    </citation>
    <scope>NUCLEOTIDE SEQUENCE [LARGE SCALE GENOMIC DNA]</scope>
    <source>
        <strain evidence="9">ag22IC4-189</strain>
    </source>
</reference>
<evidence type="ECO:0000256" key="2">
    <source>
        <dbReference type="ARBA" id="ARBA00022552"/>
    </source>
</evidence>
<dbReference type="Pfam" id="PF08032">
    <property type="entry name" value="SpoU_sub_bind"/>
    <property type="match status" value="1"/>
</dbReference>
<keyword evidence="2 6" id="KW-0698">rRNA processing</keyword>
<dbReference type="InterPro" id="IPR024915">
    <property type="entry name" value="23S_rRNA_MeTrfase_RlmB"/>
</dbReference>
<dbReference type="SUPFAM" id="SSF75217">
    <property type="entry name" value="alpha/beta knot"/>
    <property type="match status" value="1"/>
</dbReference>
<dbReference type="PANTHER" id="PTHR46429">
    <property type="entry name" value="23S RRNA (GUANOSINE-2'-O-)-METHYLTRANSFERASE RLMB"/>
    <property type="match status" value="1"/>
</dbReference>
<dbReference type="NCBIfam" id="TIGR00186">
    <property type="entry name" value="rRNA_methyl_3"/>
    <property type="match status" value="1"/>
</dbReference>
<evidence type="ECO:0000256" key="5">
    <source>
        <dbReference type="ARBA" id="ARBA00022691"/>
    </source>
</evidence>
<dbReference type="Gene3D" id="3.40.1280.10">
    <property type="match status" value="1"/>
</dbReference>
<dbReference type="PANTHER" id="PTHR46429:SF1">
    <property type="entry name" value="23S RRNA (GUANOSINE-2'-O-)-METHYLTRANSFERASE RLMB"/>
    <property type="match status" value="1"/>
</dbReference>
<dbReference type="Gene3D" id="3.30.1330.30">
    <property type="match status" value="1"/>
</dbReference>
<accession>A0ABV3T6P6</accession>
<dbReference type="InterPro" id="IPR013123">
    <property type="entry name" value="SpoU_subst-bd"/>
</dbReference>
<organism evidence="8 9">
    <name type="scientific">Spiribacter insolitus</name>
    <dbReference type="NCBI Taxonomy" id="3122417"/>
    <lineage>
        <taxon>Bacteria</taxon>
        <taxon>Pseudomonadati</taxon>
        <taxon>Pseudomonadota</taxon>
        <taxon>Gammaproteobacteria</taxon>
        <taxon>Chromatiales</taxon>
        <taxon>Ectothiorhodospiraceae</taxon>
        <taxon>Spiribacter</taxon>
    </lineage>
</organism>
<dbReference type="EMBL" id="JBAKFF010000001">
    <property type="protein sequence ID" value="MEX0430883.1"/>
    <property type="molecule type" value="Genomic_DNA"/>
</dbReference>
<keyword evidence="3 6" id="KW-0489">Methyltransferase</keyword>
<dbReference type="EC" id="2.1.1.185" evidence="6"/>
<dbReference type="InterPro" id="IPR029064">
    <property type="entry name" value="Ribosomal_eL30-like_sf"/>
</dbReference>
<feature type="domain" description="RNA 2-O ribose methyltransferase substrate binding" evidence="7">
    <location>
        <begin position="6"/>
        <end position="82"/>
    </location>
</feature>
<evidence type="ECO:0000256" key="1">
    <source>
        <dbReference type="ARBA" id="ARBA00022490"/>
    </source>
</evidence>
<evidence type="ECO:0000313" key="8">
    <source>
        <dbReference type="EMBL" id="MEX0430883.1"/>
    </source>
</evidence>
<dbReference type="HAMAP" id="MF_01887">
    <property type="entry name" value="23SrRNA_methyltr_B"/>
    <property type="match status" value="1"/>
</dbReference>
<dbReference type="SMART" id="SM00967">
    <property type="entry name" value="SpoU_sub_bind"/>
    <property type="match status" value="1"/>
</dbReference>
<comment type="function">
    <text evidence="6">Specifically methylates the ribose of guanosine 2251 in 23S rRNA.</text>
</comment>
<evidence type="ECO:0000256" key="4">
    <source>
        <dbReference type="ARBA" id="ARBA00022679"/>
    </source>
</evidence>
<keyword evidence="1 6" id="KW-0963">Cytoplasm</keyword>
<evidence type="ECO:0000259" key="7">
    <source>
        <dbReference type="SMART" id="SM00967"/>
    </source>
</evidence>
<comment type="subcellular location">
    <subcellularLocation>
        <location evidence="6">Cytoplasm</location>
    </subcellularLocation>
</comment>
<evidence type="ECO:0000256" key="6">
    <source>
        <dbReference type="HAMAP-Rule" id="MF_01887"/>
    </source>
</evidence>
<feature type="binding site" evidence="6">
    <location>
        <position position="199"/>
    </location>
    <ligand>
        <name>S-adenosyl-L-methionine</name>
        <dbReference type="ChEBI" id="CHEBI:59789"/>
    </ligand>
</feature>
<gene>
    <name evidence="6 8" type="primary">rlmB</name>
    <name evidence="8" type="ORF">V6X30_05675</name>
</gene>
<evidence type="ECO:0000256" key="3">
    <source>
        <dbReference type="ARBA" id="ARBA00022603"/>
    </source>
</evidence>
<dbReference type="Pfam" id="PF00588">
    <property type="entry name" value="SpoU_methylase"/>
    <property type="match status" value="1"/>
</dbReference>
<dbReference type="InterPro" id="IPR029026">
    <property type="entry name" value="tRNA_m1G_MTases_N"/>
</dbReference>
<feature type="binding site" evidence="6">
    <location>
        <position position="228"/>
    </location>
    <ligand>
        <name>S-adenosyl-L-methionine</name>
        <dbReference type="ChEBI" id="CHEBI:59789"/>
    </ligand>
</feature>
<dbReference type="CDD" id="cd18103">
    <property type="entry name" value="SpoU-like_RlmB"/>
    <property type="match status" value="1"/>
</dbReference>
<sequence length="249" mass="26902">MSRTTLIGGLHAVQSALRYDPTRVTEVWLDRRRRDARLQKLRRQIAELDCAVHEADARTLDDKLPEFNHQGVVLAWQGQAPRGDAELADHLDALPHAPLLLVLDQVQDPHNLGACLRTADAAGVDAVITPRDRAAGLTPVVHRVAAGAAEVVPLFQITNLARCLRNLRDRGIWLFGLAEEGATALHAADLTGAVAVVMGAEGKGLRRLTRAHCDTLVAIPMAGQVESLNVSVATGVVLFEAVRQRQAFA</sequence>
<feature type="binding site" evidence="6">
    <location>
        <position position="219"/>
    </location>
    <ligand>
        <name>S-adenosyl-L-methionine</name>
        <dbReference type="ChEBI" id="CHEBI:59789"/>
    </ligand>
</feature>
<evidence type="ECO:0000313" key="9">
    <source>
        <dbReference type="Proteomes" id="UP001556637"/>
    </source>
</evidence>
<keyword evidence="9" id="KW-1185">Reference proteome</keyword>
<comment type="caution">
    <text evidence="8">The sequence shown here is derived from an EMBL/GenBank/DDBJ whole genome shotgun (WGS) entry which is preliminary data.</text>
</comment>
<keyword evidence="5 6" id="KW-0949">S-adenosyl-L-methionine</keyword>
<dbReference type="InterPro" id="IPR001537">
    <property type="entry name" value="SpoU_MeTrfase"/>
</dbReference>
<dbReference type="InterPro" id="IPR029028">
    <property type="entry name" value="Alpha/beta_knot_MTases"/>
</dbReference>
<comment type="similarity">
    <text evidence="6">Belongs to the class IV-like SAM-binding methyltransferase superfamily. RNA methyltransferase TrmH family. RlmB subfamily.</text>
</comment>
<proteinExistence type="inferred from homology"/>
<dbReference type="RefSeq" id="WP_367983658.1">
    <property type="nucleotide sequence ID" value="NZ_JBAKFF010000001.1"/>
</dbReference>
<keyword evidence="4 6" id="KW-0808">Transferase</keyword>
<dbReference type="Proteomes" id="UP001556637">
    <property type="component" value="Unassembled WGS sequence"/>
</dbReference>
<comment type="catalytic activity">
    <reaction evidence="6">
        <text>guanosine(2251) in 23S rRNA + S-adenosyl-L-methionine = 2'-O-methylguanosine(2251) in 23S rRNA + S-adenosyl-L-homocysteine + H(+)</text>
        <dbReference type="Rhea" id="RHEA:24140"/>
        <dbReference type="Rhea" id="RHEA-COMP:10239"/>
        <dbReference type="Rhea" id="RHEA-COMP:10241"/>
        <dbReference type="ChEBI" id="CHEBI:15378"/>
        <dbReference type="ChEBI" id="CHEBI:57856"/>
        <dbReference type="ChEBI" id="CHEBI:59789"/>
        <dbReference type="ChEBI" id="CHEBI:74269"/>
        <dbReference type="ChEBI" id="CHEBI:74445"/>
        <dbReference type="EC" id="2.1.1.185"/>
    </reaction>
</comment>
<dbReference type="SUPFAM" id="SSF55315">
    <property type="entry name" value="L30e-like"/>
    <property type="match status" value="1"/>
</dbReference>
<name>A0ABV3T6P6_9GAMM</name>
<dbReference type="InterPro" id="IPR004441">
    <property type="entry name" value="rRNA_MeTrfase_TrmH"/>
</dbReference>